<dbReference type="GO" id="GO:0005786">
    <property type="term" value="C:signal recognition particle, endoplasmic reticulum targeting"/>
    <property type="evidence" value="ECO:0007669"/>
    <property type="project" value="TreeGrafter"/>
</dbReference>
<dbReference type="InterPro" id="IPR026270">
    <property type="entry name" value="SRP72"/>
</dbReference>
<dbReference type="GO" id="GO:0043022">
    <property type="term" value="F:ribosome binding"/>
    <property type="evidence" value="ECO:0007669"/>
    <property type="project" value="TreeGrafter"/>
</dbReference>
<dbReference type="InterPro" id="IPR011990">
    <property type="entry name" value="TPR-like_helical_dom_sf"/>
</dbReference>
<feature type="region of interest" description="Disordered" evidence="1">
    <location>
        <begin position="515"/>
        <end position="667"/>
    </location>
</feature>
<dbReference type="PANTHER" id="PTHR14094:SF9">
    <property type="entry name" value="SIGNAL RECOGNITION PARTICLE SUBUNIT SRP72"/>
    <property type="match status" value="1"/>
</dbReference>
<proteinExistence type="predicted"/>
<keyword evidence="3" id="KW-1185">Reference proteome</keyword>
<accession>A0AAD2G496</accession>
<dbReference type="SUPFAM" id="SSF48452">
    <property type="entry name" value="TPR-like"/>
    <property type="match status" value="1"/>
</dbReference>
<dbReference type="GO" id="GO:0008312">
    <property type="term" value="F:7S RNA binding"/>
    <property type="evidence" value="ECO:0007669"/>
    <property type="project" value="TreeGrafter"/>
</dbReference>
<comment type="caution">
    <text evidence="2">The sequence shown here is derived from an EMBL/GenBank/DDBJ whole genome shotgun (WGS) entry which is preliminary data.</text>
</comment>
<feature type="compositionally biased region" description="Basic residues" evidence="1">
    <location>
        <begin position="598"/>
        <end position="611"/>
    </location>
</feature>
<evidence type="ECO:0000256" key="1">
    <source>
        <dbReference type="SAM" id="MobiDB-lite"/>
    </source>
</evidence>
<dbReference type="Proteomes" id="UP001295423">
    <property type="component" value="Unassembled WGS sequence"/>
</dbReference>
<gene>
    <name evidence="2" type="ORF">CYCCA115_LOCUS19365</name>
</gene>
<dbReference type="PANTHER" id="PTHR14094">
    <property type="entry name" value="SIGNAL RECOGNITION PARTICLE 72"/>
    <property type="match status" value="1"/>
</dbReference>
<feature type="compositionally biased region" description="Basic and acidic residues" evidence="1">
    <location>
        <begin position="522"/>
        <end position="532"/>
    </location>
</feature>
<sequence>MSRPEELVLTTLKAVLDLFLDEKYEEAIIKCSFLLRKKTNLDSSLTTSVQKLLLLCYLEQEDYQKVIDWVDQNNNKLSELGTYAKYRAKDYSAVSKQASKDSILERHLLAQSYFRLKQTNPALKIYQELLKESKSDDARMEVLHNAIAVVADNASIPFVPLSEDGHQKWVDQADEFLQEHPENHDLAFNLGTLQALSGNADRDWLDEAEKNCDDDDDIPAIEHNLAWSHHFWQKEGSPEVEYSDIDADPTSLPSILANINKSLLDDKGKLPSQPNQKWNTLQTRMYWYNRAITQYKGNKLVEAQESCLSLKKTLGGGGGGGGDESSKKKKGTKAMQSMADMWWEARVDVVLAYVQDAQSKKSAATEKLESRLEFLKQQRPDSYTIDHAIAHVSLHLFSIQNATRRPVAAEIVTLLKALPASMQSHQAVIATIDALDDSSSKTQKTPLEQADMFFSQGKYEEAAKLYAANLGSVERCGDDEIPHHLRHVQVLAMVGQHDESAELWSKIQQGVADGFESSSSRLDGEALEKQDLPRSSTTKSIDKQLGAGGINDSKPTRSQKSILRQRAKRREAYLKELEAKGDYNPDRPVKPNPERWIPKHARSSNKRRGRRGGGGSGPNRSAQGGGSQADAQRLDAAARRAGVVPVGTGPSTANMKVLSDGSRRKRR</sequence>
<feature type="compositionally biased region" description="Basic and acidic residues" evidence="1">
    <location>
        <begin position="570"/>
        <end position="597"/>
    </location>
</feature>
<evidence type="ECO:0000313" key="2">
    <source>
        <dbReference type="EMBL" id="CAJ1961775.1"/>
    </source>
</evidence>
<reference evidence="2" key="1">
    <citation type="submission" date="2023-08" db="EMBL/GenBank/DDBJ databases">
        <authorList>
            <person name="Audoor S."/>
            <person name="Bilcke G."/>
        </authorList>
    </citation>
    <scope>NUCLEOTIDE SEQUENCE</scope>
</reference>
<feature type="compositionally biased region" description="Gly residues" evidence="1">
    <location>
        <begin position="612"/>
        <end position="627"/>
    </location>
</feature>
<dbReference type="AlphaFoldDB" id="A0AAD2G496"/>
<dbReference type="EMBL" id="CAKOGP040002091">
    <property type="protein sequence ID" value="CAJ1961775.1"/>
    <property type="molecule type" value="Genomic_DNA"/>
</dbReference>
<evidence type="ECO:0000313" key="3">
    <source>
        <dbReference type="Proteomes" id="UP001295423"/>
    </source>
</evidence>
<organism evidence="2 3">
    <name type="scientific">Cylindrotheca closterium</name>
    <dbReference type="NCBI Taxonomy" id="2856"/>
    <lineage>
        <taxon>Eukaryota</taxon>
        <taxon>Sar</taxon>
        <taxon>Stramenopiles</taxon>
        <taxon>Ochrophyta</taxon>
        <taxon>Bacillariophyta</taxon>
        <taxon>Bacillariophyceae</taxon>
        <taxon>Bacillariophycidae</taxon>
        <taxon>Bacillariales</taxon>
        <taxon>Bacillariaceae</taxon>
        <taxon>Cylindrotheca</taxon>
    </lineage>
</organism>
<protein>
    <recommendedName>
        <fullName evidence="4">Signal recognition particle subunit SRP72</fullName>
    </recommendedName>
</protein>
<dbReference type="GO" id="GO:0006614">
    <property type="term" value="P:SRP-dependent cotranslational protein targeting to membrane"/>
    <property type="evidence" value="ECO:0007669"/>
    <property type="project" value="InterPro"/>
</dbReference>
<name>A0AAD2G496_9STRA</name>
<dbReference type="Gene3D" id="1.25.40.10">
    <property type="entry name" value="Tetratricopeptide repeat domain"/>
    <property type="match status" value="1"/>
</dbReference>
<feature type="compositionally biased region" description="Low complexity" evidence="1">
    <location>
        <begin position="639"/>
        <end position="650"/>
    </location>
</feature>
<evidence type="ECO:0008006" key="4">
    <source>
        <dbReference type="Google" id="ProtNLM"/>
    </source>
</evidence>